<dbReference type="InterPro" id="IPR036407">
    <property type="entry name" value="DM_DNA-bd_sf"/>
</dbReference>
<dbReference type="PANTHER" id="PTHR12322">
    <property type="entry name" value="DOUBLESEX AND MAB-3 RELATED TRANSCRIPTION FACTOR DMRT"/>
    <property type="match status" value="1"/>
</dbReference>
<dbReference type="InterPro" id="IPR026607">
    <property type="entry name" value="DMRT"/>
</dbReference>
<name>A0ABM4C0Q5_HYDVU</name>
<dbReference type="Pfam" id="PF00751">
    <property type="entry name" value="DM"/>
    <property type="match status" value="1"/>
</dbReference>
<dbReference type="PANTHER" id="PTHR12322:SF53">
    <property type="entry name" value="DOUBLESEX-MAB RELATED 11E"/>
    <property type="match status" value="1"/>
</dbReference>
<evidence type="ECO:0000313" key="7">
    <source>
        <dbReference type="Proteomes" id="UP001652625"/>
    </source>
</evidence>
<comment type="subcellular location">
    <subcellularLocation>
        <location evidence="5">Nucleus</location>
    </subcellularLocation>
</comment>
<dbReference type="RefSeq" id="XP_065655122.1">
    <property type="nucleotide sequence ID" value="XM_065799050.1"/>
</dbReference>
<proteinExistence type="predicted"/>
<organism evidence="7 8">
    <name type="scientific">Hydra vulgaris</name>
    <name type="common">Hydra</name>
    <name type="synonym">Hydra attenuata</name>
    <dbReference type="NCBI Taxonomy" id="6087"/>
    <lineage>
        <taxon>Eukaryota</taxon>
        <taxon>Metazoa</taxon>
        <taxon>Cnidaria</taxon>
        <taxon>Hydrozoa</taxon>
        <taxon>Hydroidolina</taxon>
        <taxon>Anthoathecata</taxon>
        <taxon>Aplanulata</taxon>
        <taxon>Hydridae</taxon>
        <taxon>Hydra</taxon>
    </lineage>
</organism>
<evidence type="ECO:0000256" key="2">
    <source>
        <dbReference type="ARBA" id="ARBA00022833"/>
    </source>
</evidence>
<evidence type="ECO:0000256" key="1">
    <source>
        <dbReference type="ARBA" id="ARBA00022723"/>
    </source>
</evidence>
<evidence type="ECO:0000259" key="6">
    <source>
        <dbReference type="PROSITE" id="PS50809"/>
    </source>
</evidence>
<dbReference type="GeneID" id="100204588"/>
<gene>
    <name evidence="8" type="primary">LOC100204588</name>
</gene>
<reference evidence="8" key="1">
    <citation type="submission" date="2025-08" db="UniProtKB">
        <authorList>
            <consortium name="RefSeq"/>
        </authorList>
    </citation>
    <scope>IDENTIFICATION</scope>
</reference>
<dbReference type="PROSITE" id="PS40000">
    <property type="entry name" value="DM_1"/>
    <property type="match status" value="1"/>
</dbReference>
<feature type="domain" description="DM" evidence="6">
    <location>
        <begin position="47"/>
        <end position="94"/>
    </location>
</feature>
<keyword evidence="1 5" id="KW-0479">Metal-binding</keyword>
<sequence>MEKGVRNFLYWVDKQSKDMLKQSREMCSDSSRSTKSDFMKSNRFPKCARCRNHGMVNDLKGHKYVCRWRNCNCQNCSIVKDKQRITASRVAKLRKMRKVYSDKLDSSADVINNKNDSYIESYNEDLDERSTGSPASISTISTNSESYASFDTTTDIDHHYRDIPPQFRPLIIKHAPVIAKCPCSECNLCVQQDCDNDYYSNLRYLADLFPMCSIKTLGEALLRAKGDVKRALDLMR</sequence>
<accession>A0ABM4C0Q5</accession>
<dbReference type="InterPro" id="IPR001275">
    <property type="entry name" value="DM_DNA-bd"/>
</dbReference>
<keyword evidence="2 5" id="KW-0862">Zinc</keyword>
<evidence type="ECO:0000313" key="8">
    <source>
        <dbReference type="RefSeq" id="XP_065655122.1"/>
    </source>
</evidence>
<protein>
    <submittedName>
        <fullName evidence="8">Doublesex- and mab-3-related transcription factor 1</fullName>
    </submittedName>
</protein>
<evidence type="ECO:0000256" key="4">
    <source>
        <dbReference type="ARBA" id="ARBA00023242"/>
    </source>
</evidence>
<dbReference type="SUPFAM" id="SSF82927">
    <property type="entry name" value="Cysteine-rich DNA binding domain, (DM domain)"/>
    <property type="match status" value="1"/>
</dbReference>
<dbReference type="SMART" id="SM00301">
    <property type="entry name" value="DM"/>
    <property type="match status" value="1"/>
</dbReference>
<keyword evidence="4 5" id="KW-0539">Nucleus</keyword>
<evidence type="ECO:0000256" key="3">
    <source>
        <dbReference type="ARBA" id="ARBA00023125"/>
    </source>
</evidence>
<keyword evidence="7" id="KW-1185">Reference proteome</keyword>
<dbReference type="Gene3D" id="4.10.1040.10">
    <property type="entry name" value="DM DNA-binding domain"/>
    <property type="match status" value="1"/>
</dbReference>
<keyword evidence="3 5" id="KW-0238">DNA-binding</keyword>
<dbReference type="Proteomes" id="UP001652625">
    <property type="component" value="Chromosome 06"/>
</dbReference>
<dbReference type="PROSITE" id="PS50809">
    <property type="entry name" value="DM_2"/>
    <property type="match status" value="1"/>
</dbReference>
<evidence type="ECO:0000256" key="5">
    <source>
        <dbReference type="PROSITE-ProRule" id="PRU00070"/>
    </source>
</evidence>
<feature type="DNA-binding region" description="DM" evidence="5">
    <location>
        <begin position="47"/>
        <end position="94"/>
    </location>
</feature>